<dbReference type="AlphaFoldDB" id="A0A4V1IYX7"/>
<evidence type="ECO:0000313" key="2">
    <source>
        <dbReference type="Proteomes" id="UP000281549"/>
    </source>
</evidence>
<organism evidence="1 2">
    <name type="scientific">Rozella allomycis (strain CSF55)</name>
    <dbReference type="NCBI Taxonomy" id="988480"/>
    <lineage>
        <taxon>Eukaryota</taxon>
        <taxon>Fungi</taxon>
        <taxon>Fungi incertae sedis</taxon>
        <taxon>Cryptomycota</taxon>
        <taxon>Cryptomycota incertae sedis</taxon>
        <taxon>Rozella</taxon>
    </lineage>
</organism>
<feature type="non-terminal residue" evidence="1">
    <location>
        <position position="1"/>
    </location>
</feature>
<gene>
    <name evidence="1" type="ORF">ROZALSC1DRAFT_25663</name>
</gene>
<reference evidence="2" key="1">
    <citation type="journal article" date="2018" name="Nat. Microbiol.">
        <title>Leveraging single-cell genomics to expand the fungal tree of life.</title>
        <authorList>
            <person name="Ahrendt S.R."/>
            <person name="Quandt C.A."/>
            <person name="Ciobanu D."/>
            <person name="Clum A."/>
            <person name="Salamov A."/>
            <person name="Andreopoulos B."/>
            <person name="Cheng J.F."/>
            <person name="Woyke T."/>
            <person name="Pelin A."/>
            <person name="Henrissat B."/>
            <person name="Reynolds N.K."/>
            <person name="Benny G.L."/>
            <person name="Smith M.E."/>
            <person name="James T.Y."/>
            <person name="Grigoriev I.V."/>
        </authorList>
    </citation>
    <scope>NUCLEOTIDE SEQUENCE [LARGE SCALE GENOMIC DNA]</scope>
    <source>
        <strain evidence="2">CSF55</strain>
    </source>
</reference>
<evidence type="ECO:0000313" key="1">
    <source>
        <dbReference type="EMBL" id="RKP16099.1"/>
    </source>
</evidence>
<name>A0A4V1IYX7_ROZAC</name>
<protein>
    <submittedName>
        <fullName evidence="1">Uncharacterized protein</fullName>
    </submittedName>
</protein>
<sequence length="272" mass="31174">FPKFENLEILLDEARSIQAKANQTISSQAESQGQAYDAKTILMVVVEEKPKRKPKNLGTNADRYFEEESDYDADKDYGQEATNEFLDFLGNASQDYDVKNYFQFQEERVFDGLVLRNPVEFGREDGDEGIGELEFLGVLMDPEMVDQIREMKEDCVEFRMDKGVNGIELLMNKESNGCRNVVKSVNDIELKFEKVEKKGKVLRIKEELPEELESLLSLNDDVAVKDETKESKLPTRILKEQVKEVEEGSRNNMNNGQLNSLESMLDEFLDGI</sequence>
<proteinExistence type="predicted"/>
<accession>A0A4V1IYX7</accession>
<dbReference type="Proteomes" id="UP000281549">
    <property type="component" value="Unassembled WGS sequence"/>
</dbReference>
<dbReference type="EMBL" id="ML006998">
    <property type="protein sequence ID" value="RKP16099.1"/>
    <property type="molecule type" value="Genomic_DNA"/>
</dbReference>